<dbReference type="Proteomes" id="UP000540412">
    <property type="component" value="Unassembled WGS sequence"/>
</dbReference>
<protein>
    <submittedName>
        <fullName evidence="1">Uncharacterized protein</fullName>
    </submittedName>
</protein>
<name>A0A7W9PHY0_9NOCA</name>
<reference evidence="1 2" key="1">
    <citation type="submission" date="2020-08" db="EMBL/GenBank/DDBJ databases">
        <title>Sequencing the genomes of 1000 actinobacteria strains.</title>
        <authorList>
            <person name="Klenk H.-P."/>
        </authorList>
    </citation>
    <scope>NUCLEOTIDE SEQUENCE [LARGE SCALE GENOMIC DNA]</scope>
    <source>
        <strain evidence="1 2">DSM 43582</strain>
    </source>
</reference>
<evidence type="ECO:0000313" key="1">
    <source>
        <dbReference type="EMBL" id="MBB5916033.1"/>
    </source>
</evidence>
<comment type="caution">
    <text evidence="1">The sequence shown here is derived from an EMBL/GenBank/DDBJ whole genome shotgun (WGS) entry which is preliminary data.</text>
</comment>
<dbReference type="RefSeq" id="WP_157185501.1">
    <property type="nucleotide sequence ID" value="NZ_JACHIT010000002.1"/>
</dbReference>
<organism evidence="1 2">
    <name type="scientific">Nocardia transvalensis</name>
    <dbReference type="NCBI Taxonomy" id="37333"/>
    <lineage>
        <taxon>Bacteria</taxon>
        <taxon>Bacillati</taxon>
        <taxon>Actinomycetota</taxon>
        <taxon>Actinomycetes</taxon>
        <taxon>Mycobacteriales</taxon>
        <taxon>Nocardiaceae</taxon>
        <taxon>Nocardia</taxon>
    </lineage>
</organism>
<proteinExistence type="predicted"/>
<keyword evidence="2" id="KW-1185">Reference proteome</keyword>
<sequence length="51" mass="5705">MIAARLGRKGFRLEQASGTEQEPGRWHVLAFFDEIPVFSGSLDEINAWLAS</sequence>
<dbReference type="EMBL" id="JACHIT010000002">
    <property type="protein sequence ID" value="MBB5916033.1"/>
    <property type="molecule type" value="Genomic_DNA"/>
</dbReference>
<accession>A0A7W9PHY0</accession>
<dbReference type="AlphaFoldDB" id="A0A7W9PHY0"/>
<evidence type="ECO:0000313" key="2">
    <source>
        <dbReference type="Proteomes" id="UP000540412"/>
    </source>
</evidence>
<gene>
    <name evidence="1" type="ORF">BJY24_004945</name>
</gene>